<dbReference type="AlphaFoldDB" id="M5FWV7"/>
<accession>M5FWV7</accession>
<feature type="region of interest" description="Disordered" evidence="1">
    <location>
        <begin position="1"/>
        <end position="25"/>
    </location>
</feature>
<evidence type="ECO:0000313" key="3">
    <source>
        <dbReference type="Proteomes" id="UP000030653"/>
    </source>
</evidence>
<sequence>MPDNYDVPMDDPIIEEPALAPPQPSAIALSKHPAVDEPTSVPPCKVPSISMVTTSSGAPTLSKSYSSVASSTAGLPLTLIWTTAVAMSSSSGANAQSASTQIDANSPSVVTAMQQ</sequence>
<feature type="compositionally biased region" description="Polar residues" evidence="1">
    <location>
        <begin position="100"/>
        <end position="115"/>
    </location>
</feature>
<dbReference type="RefSeq" id="XP_040627796.1">
    <property type="nucleotide sequence ID" value="XM_040768616.1"/>
</dbReference>
<evidence type="ECO:0000313" key="2">
    <source>
        <dbReference type="EMBL" id="EJU00899.1"/>
    </source>
</evidence>
<organism evidence="2 3">
    <name type="scientific">Dacryopinax primogenitus (strain DJM 731)</name>
    <name type="common">Brown rot fungus</name>
    <dbReference type="NCBI Taxonomy" id="1858805"/>
    <lineage>
        <taxon>Eukaryota</taxon>
        <taxon>Fungi</taxon>
        <taxon>Dikarya</taxon>
        <taxon>Basidiomycota</taxon>
        <taxon>Agaricomycotina</taxon>
        <taxon>Dacrymycetes</taxon>
        <taxon>Dacrymycetales</taxon>
        <taxon>Dacrymycetaceae</taxon>
        <taxon>Dacryopinax</taxon>
    </lineage>
</organism>
<feature type="compositionally biased region" description="Low complexity" evidence="1">
    <location>
        <begin position="90"/>
        <end position="99"/>
    </location>
</feature>
<dbReference type="HOGENOM" id="CLU_2108931_0_0_1"/>
<protein>
    <submittedName>
        <fullName evidence="2">Uncharacterized protein</fullName>
    </submittedName>
</protein>
<feature type="region of interest" description="Disordered" evidence="1">
    <location>
        <begin position="90"/>
        <end position="115"/>
    </location>
</feature>
<dbReference type="Proteomes" id="UP000030653">
    <property type="component" value="Unassembled WGS sequence"/>
</dbReference>
<proteinExistence type="predicted"/>
<dbReference type="EMBL" id="JH795865">
    <property type="protein sequence ID" value="EJU00899.1"/>
    <property type="molecule type" value="Genomic_DNA"/>
</dbReference>
<evidence type="ECO:0000256" key="1">
    <source>
        <dbReference type="SAM" id="MobiDB-lite"/>
    </source>
</evidence>
<name>M5FWV7_DACPD</name>
<keyword evidence="3" id="KW-1185">Reference proteome</keyword>
<dbReference type="GeneID" id="63683678"/>
<reference evidence="2 3" key="1">
    <citation type="journal article" date="2012" name="Science">
        <title>The Paleozoic origin of enzymatic lignin decomposition reconstructed from 31 fungal genomes.</title>
        <authorList>
            <person name="Floudas D."/>
            <person name="Binder M."/>
            <person name="Riley R."/>
            <person name="Barry K."/>
            <person name="Blanchette R.A."/>
            <person name="Henrissat B."/>
            <person name="Martinez A.T."/>
            <person name="Otillar R."/>
            <person name="Spatafora J.W."/>
            <person name="Yadav J.S."/>
            <person name="Aerts A."/>
            <person name="Benoit I."/>
            <person name="Boyd A."/>
            <person name="Carlson A."/>
            <person name="Copeland A."/>
            <person name="Coutinho P.M."/>
            <person name="de Vries R.P."/>
            <person name="Ferreira P."/>
            <person name="Findley K."/>
            <person name="Foster B."/>
            <person name="Gaskell J."/>
            <person name="Glotzer D."/>
            <person name="Gorecki P."/>
            <person name="Heitman J."/>
            <person name="Hesse C."/>
            <person name="Hori C."/>
            <person name="Igarashi K."/>
            <person name="Jurgens J.A."/>
            <person name="Kallen N."/>
            <person name="Kersten P."/>
            <person name="Kohler A."/>
            <person name="Kuees U."/>
            <person name="Kumar T.K.A."/>
            <person name="Kuo A."/>
            <person name="LaButti K."/>
            <person name="Larrondo L.F."/>
            <person name="Lindquist E."/>
            <person name="Ling A."/>
            <person name="Lombard V."/>
            <person name="Lucas S."/>
            <person name="Lundell T."/>
            <person name="Martin R."/>
            <person name="McLaughlin D.J."/>
            <person name="Morgenstern I."/>
            <person name="Morin E."/>
            <person name="Murat C."/>
            <person name="Nagy L.G."/>
            <person name="Nolan M."/>
            <person name="Ohm R.A."/>
            <person name="Patyshakuliyeva A."/>
            <person name="Rokas A."/>
            <person name="Ruiz-Duenas F.J."/>
            <person name="Sabat G."/>
            <person name="Salamov A."/>
            <person name="Samejima M."/>
            <person name="Schmutz J."/>
            <person name="Slot J.C."/>
            <person name="St John F."/>
            <person name="Stenlid J."/>
            <person name="Sun H."/>
            <person name="Sun S."/>
            <person name="Syed K."/>
            <person name="Tsang A."/>
            <person name="Wiebenga A."/>
            <person name="Young D."/>
            <person name="Pisabarro A."/>
            <person name="Eastwood D.C."/>
            <person name="Martin F."/>
            <person name="Cullen D."/>
            <person name="Grigoriev I.V."/>
            <person name="Hibbett D.S."/>
        </authorList>
    </citation>
    <scope>NUCLEOTIDE SEQUENCE [LARGE SCALE GENOMIC DNA]</scope>
    <source>
        <strain evidence="2 3">DJM-731 SS1</strain>
    </source>
</reference>
<gene>
    <name evidence="2" type="ORF">DACRYDRAFT_108255</name>
</gene>